<dbReference type="Proteomes" id="UP001341840">
    <property type="component" value="Unassembled WGS sequence"/>
</dbReference>
<sequence length="257" mass="27304">MALNDHLFLTVDAVSLYKLVTGSSLLIAPSMSKAGLYMTTYLGLEVVAVVIPRAGNLRFSPLSSHLTQDILFPSVFLTMSPKFAGPSAPRSLRPAGSPSSSASFGLSDGVPREREHSARSLVPTPVYVPVYPPPLMPMMDARRYRSLFGKCRVVPPTPPPSNDESSDEDDDEHDDSNSDSDTSLSSKDVSSSDTSKGAERESTSFSSGPSNHSSSGNSSSNSSFGYCSGSNASSNDAYSEDNLVDHYFAGVFPPSMP</sequence>
<evidence type="ECO:0000313" key="3">
    <source>
        <dbReference type="Proteomes" id="UP001341840"/>
    </source>
</evidence>
<feature type="region of interest" description="Disordered" evidence="1">
    <location>
        <begin position="87"/>
        <end position="118"/>
    </location>
</feature>
<reference evidence="2 3" key="1">
    <citation type="journal article" date="2023" name="Plants (Basel)">
        <title>Bridging the Gap: Combining Genomics and Transcriptomics Approaches to Understand Stylosanthes scabra, an Orphan Legume from the Brazilian Caatinga.</title>
        <authorList>
            <person name="Ferreira-Neto J.R.C."/>
            <person name="da Silva M.D."/>
            <person name="Binneck E."/>
            <person name="de Melo N.F."/>
            <person name="da Silva R.H."/>
            <person name="de Melo A.L.T.M."/>
            <person name="Pandolfi V."/>
            <person name="Bustamante F.O."/>
            <person name="Brasileiro-Vidal A.C."/>
            <person name="Benko-Iseppon A.M."/>
        </authorList>
    </citation>
    <scope>NUCLEOTIDE SEQUENCE [LARGE SCALE GENOMIC DNA]</scope>
    <source>
        <tissue evidence="2">Leaves</tissue>
    </source>
</reference>
<name>A0ABU6VGU6_9FABA</name>
<proteinExistence type="predicted"/>
<dbReference type="EMBL" id="JASCZI010151231">
    <property type="protein sequence ID" value="MED6171168.1"/>
    <property type="molecule type" value="Genomic_DNA"/>
</dbReference>
<evidence type="ECO:0000256" key="1">
    <source>
        <dbReference type="SAM" id="MobiDB-lite"/>
    </source>
</evidence>
<feature type="compositionally biased region" description="Low complexity" evidence="1">
    <location>
        <begin position="87"/>
        <end position="107"/>
    </location>
</feature>
<feature type="compositionally biased region" description="Acidic residues" evidence="1">
    <location>
        <begin position="164"/>
        <end position="178"/>
    </location>
</feature>
<gene>
    <name evidence="2" type="ORF">PIB30_038250</name>
</gene>
<feature type="compositionally biased region" description="Low complexity" evidence="1">
    <location>
        <begin position="179"/>
        <end position="195"/>
    </location>
</feature>
<organism evidence="2 3">
    <name type="scientific">Stylosanthes scabra</name>
    <dbReference type="NCBI Taxonomy" id="79078"/>
    <lineage>
        <taxon>Eukaryota</taxon>
        <taxon>Viridiplantae</taxon>
        <taxon>Streptophyta</taxon>
        <taxon>Embryophyta</taxon>
        <taxon>Tracheophyta</taxon>
        <taxon>Spermatophyta</taxon>
        <taxon>Magnoliopsida</taxon>
        <taxon>eudicotyledons</taxon>
        <taxon>Gunneridae</taxon>
        <taxon>Pentapetalae</taxon>
        <taxon>rosids</taxon>
        <taxon>fabids</taxon>
        <taxon>Fabales</taxon>
        <taxon>Fabaceae</taxon>
        <taxon>Papilionoideae</taxon>
        <taxon>50 kb inversion clade</taxon>
        <taxon>dalbergioids sensu lato</taxon>
        <taxon>Dalbergieae</taxon>
        <taxon>Pterocarpus clade</taxon>
        <taxon>Stylosanthes</taxon>
    </lineage>
</organism>
<comment type="caution">
    <text evidence="2">The sequence shown here is derived from an EMBL/GenBank/DDBJ whole genome shotgun (WGS) entry which is preliminary data.</text>
</comment>
<evidence type="ECO:0000313" key="2">
    <source>
        <dbReference type="EMBL" id="MED6171168.1"/>
    </source>
</evidence>
<keyword evidence="3" id="KW-1185">Reference proteome</keyword>
<protein>
    <submittedName>
        <fullName evidence="2">Uncharacterized protein</fullName>
    </submittedName>
</protein>
<feature type="compositionally biased region" description="Low complexity" evidence="1">
    <location>
        <begin position="203"/>
        <end position="231"/>
    </location>
</feature>
<feature type="region of interest" description="Disordered" evidence="1">
    <location>
        <begin position="151"/>
        <end position="238"/>
    </location>
</feature>
<accession>A0ABU6VGU6</accession>